<dbReference type="InterPro" id="IPR052159">
    <property type="entry name" value="Competence_DNA_uptake"/>
</dbReference>
<dbReference type="STRING" id="314287.GB2207_01272"/>
<dbReference type="OrthoDB" id="9761531at2"/>
<dbReference type="HOGENOM" id="CLU_2034702_0_0_6"/>
<dbReference type="InterPro" id="IPR036866">
    <property type="entry name" value="RibonucZ/Hydroxyglut_hydro"/>
</dbReference>
<protein>
    <recommendedName>
        <fullName evidence="3">DNA internalization-related competence protein ComEC/Rec2</fullName>
    </recommendedName>
</protein>
<name>Q1YTU5_9GAMM</name>
<evidence type="ECO:0008006" key="3">
    <source>
        <dbReference type="Google" id="ProtNLM"/>
    </source>
</evidence>
<accession>Q1YTU5</accession>
<dbReference type="Proteomes" id="UP000005555">
    <property type="component" value="Unassembled WGS sequence"/>
</dbReference>
<organism evidence="1 2">
    <name type="scientific">gamma proteobacterium HTCC2207</name>
    <dbReference type="NCBI Taxonomy" id="314287"/>
    <lineage>
        <taxon>Bacteria</taxon>
        <taxon>Pseudomonadati</taxon>
        <taxon>Pseudomonadota</taxon>
        <taxon>Gammaproteobacteria</taxon>
        <taxon>Cellvibrionales</taxon>
        <taxon>Porticoccaceae</taxon>
        <taxon>SAR92 clade</taxon>
    </lineage>
</organism>
<sequence>MDLLIAPHHGSKTSSTPRFVQQLRPKNVVFSAGFQHQFGHPHPSVTKRYDAVQSQIWNTAEQGAITFEWLDSSEATRQHSRQHCRQYFKEHSIEHSKEPCKKLAGALKITTARGQAQRWWR</sequence>
<dbReference type="Gene3D" id="3.60.15.10">
    <property type="entry name" value="Ribonuclease Z/Hydroxyacylglutathione hydrolase-like"/>
    <property type="match status" value="1"/>
</dbReference>
<evidence type="ECO:0000313" key="2">
    <source>
        <dbReference type="Proteomes" id="UP000005555"/>
    </source>
</evidence>
<reference evidence="1 2" key="1">
    <citation type="submission" date="2006-03" db="EMBL/GenBank/DDBJ databases">
        <authorList>
            <person name="Giovannoni S.J."/>
            <person name="Cho J.-C."/>
            <person name="Ferriera S."/>
            <person name="Johnson J."/>
            <person name="Kravitz S."/>
            <person name="Halpern A."/>
            <person name="Remington K."/>
            <person name="Beeson K."/>
            <person name="Tran B."/>
            <person name="Rogers Y.-H."/>
            <person name="Friedman R."/>
            <person name="Venter J.C."/>
        </authorList>
    </citation>
    <scope>NUCLEOTIDE SEQUENCE [LARGE SCALE GENOMIC DNA]</scope>
    <source>
        <strain evidence="1 2">HTCC2207</strain>
    </source>
</reference>
<dbReference type="PANTHER" id="PTHR30619">
    <property type="entry name" value="DNA INTERNALIZATION/COMPETENCE PROTEIN COMEC/REC2"/>
    <property type="match status" value="1"/>
</dbReference>
<gene>
    <name evidence="1" type="ORF">GB2207_01272</name>
</gene>
<dbReference type="PANTHER" id="PTHR30619:SF1">
    <property type="entry name" value="RECOMBINATION PROTEIN 2"/>
    <property type="match status" value="1"/>
</dbReference>
<dbReference type="EMBL" id="AAPI01000002">
    <property type="protein sequence ID" value="EAS47392.1"/>
    <property type="molecule type" value="Genomic_DNA"/>
</dbReference>
<keyword evidence="2" id="KW-1185">Reference proteome</keyword>
<proteinExistence type="predicted"/>
<evidence type="ECO:0000313" key="1">
    <source>
        <dbReference type="EMBL" id="EAS47392.1"/>
    </source>
</evidence>
<dbReference type="eggNOG" id="COG2333">
    <property type="taxonomic scope" value="Bacteria"/>
</dbReference>
<comment type="caution">
    <text evidence="1">The sequence shown here is derived from an EMBL/GenBank/DDBJ whole genome shotgun (WGS) entry which is preliminary data.</text>
</comment>
<dbReference type="AlphaFoldDB" id="Q1YTU5"/>
<dbReference type="SUPFAM" id="SSF56281">
    <property type="entry name" value="Metallo-hydrolase/oxidoreductase"/>
    <property type="match status" value="1"/>
</dbReference>